<evidence type="ECO:0000259" key="3">
    <source>
        <dbReference type="PROSITE" id="PS50157"/>
    </source>
</evidence>
<reference evidence="4" key="1">
    <citation type="submission" date="2012-09" db="EMBL/GenBank/DDBJ databases">
        <authorList>
            <person name="Martin A.A."/>
        </authorList>
    </citation>
    <scope>NUCLEOTIDE SEQUENCE</scope>
</reference>
<accession>A0A0K0DL35</accession>
<dbReference type="STRING" id="6313.A0A0K0DL35"/>
<keyword evidence="1" id="KW-0863">Zinc-finger</keyword>
<dbReference type="PROSITE" id="PS50157">
    <property type="entry name" value="ZINC_FINGER_C2H2_2"/>
    <property type="match status" value="1"/>
</dbReference>
<dbReference type="GO" id="GO:0008270">
    <property type="term" value="F:zinc ion binding"/>
    <property type="evidence" value="ECO:0007669"/>
    <property type="project" value="UniProtKB-KW"/>
</dbReference>
<feature type="domain" description="C2H2-type" evidence="3">
    <location>
        <begin position="194"/>
        <end position="222"/>
    </location>
</feature>
<sequence length="249" mass="27880">MGVLQSSAICDSERLFFFDGGLVKKEIRRHMALAHGDKISDVVDNVSSETKEIWDCLLQKCFPSHAIRSGSKVRSHTSKQKRHTEANPTSNIVTERLAPCSHEESSSLSSEQGSAADVKSESWVKVNRAQSSLKSACNSDEDMSSEQVSEVTADEEEKSDPDLEECRLCNKAVVLTQLKNVVEHAKGHYFLKQFECSLCGFANDNQLHVTRHAVTQHPNELPRIVEHNDENMKNEWAKVARICFPSLPE</sequence>
<dbReference type="Gene3D" id="3.30.160.60">
    <property type="entry name" value="Classic Zinc Finger"/>
    <property type="match status" value="1"/>
</dbReference>
<evidence type="ECO:0000256" key="1">
    <source>
        <dbReference type="PROSITE-ProRule" id="PRU00042"/>
    </source>
</evidence>
<proteinExistence type="predicted"/>
<dbReference type="AlphaFoldDB" id="A0A0K0DL35"/>
<reference evidence="5" key="2">
    <citation type="submission" date="2017-02" db="UniProtKB">
        <authorList>
            <consortium name="WormBaseParasite"/>
        </authorList>
    </citation>
    <scope>IDENTIFICATION</scope>
</reference>
<organism evidence="4 5">
    <name type="scientific">Angiostrongylus cantonensis</name>
    <name type="common">Rat lungworm</name>
    <dbReference type="NCBI Taxonomy" id="6313"/>
    <lineage>
        <taxon>Eukaryota</taxon>
        <taxon>Metazoa</taxon>
        <taxon>Ecdysozoa</taxon>
        <taxon>Nematoda</taxon>
        <taxon>Chromadorea</taxon>
        <taxon>Rhabditida</taxon>
        <taxon>Rhabditina</taxon>
        <taxon>Rhabditomorpha</taxon>
        <taxon>Strongyloidea</taxon>
        <taxon>Metastrongylidae</taxon>
        <taxon>Angiostrongylus</taxon>
    </lineage>
</organism>
<name>A0A0K0DL35_ANGCA</name>
<feature type="compositionally biased region" description="Basic residues" evidence="2">
    <location>
        <begin position="72"/>
        <end position="82"/>
    </location>
</feature>
<evidence type="ECO:0000256" key="2">
    <source>
        <dbReference type="SAM" id="MobiDB-lite"/>
    </source>
</evidence>
<dbReference type="WBParaSite" id="ACAC_0001227201-mRNA-1">
    <property type="protein sequence ID" value="ACAC_0001227201-mRNA-1"/>
    <property type="gene ID" value="ACAC_0001227201"/>
</dbReference>
<dbReference type="Proteomes" id="UP000035642">
    <property type="component" value="Unassembled WGS sequence"/>
</dbReference>
<evidence type="ECO:0000313" key="5">
    <source>
        <dbReference type="WBParaSite" id="ACAC_0001227201-mRNA-1"/>
    </source>
</evidence>
<keyword evidence="1" id="KW-0862">Zinc</keyword>
<keyword evidence="4" id="KW-1185">Reference proteome</keyword>
<feature type="region of interest" description="Disordered" evidence="2">
    <location>
        <begin position="134"/>
        <end position="159"/>
    </location>
</feature>
<protein>
    <submittedName>
        <fullName evidence="5">C2H2-type domain-containing protein</fullName>
    </submittedName>
</protein>
<dbReference type="InterPro" id="IPR013087">
    <property type="entry name" value="Znf_C2H2_type"/>
</dbReference>
<feature type="region of interest" description="Disordered" evidence="2">
    <location>
        <begin position="72"/>
        <end position="95"/>
    </location>
</feature>
<keyword evidence="1" id="KW-0479">Metal-binding</keyword>
<evidence type="ECO:0000313" key="4">
    <source>
        <dbReference type="Proteomes" id="UP000035642"/>
    </source>
</evidence>